<organism evidence="3 4">
    <name type="scientific">Neobacillus driksii</name>
    <dbReference type="NCBI Taxonomy" id="3035913"/>
    <lineage>
        <taxon>Bacteria</taxon>
        <taxon>Bacillati</taxon>
        <taxon>Bacillota</taxon>
        <taxon>Bacilli</taxon>
        <taxon>Bacillales</taxon>
        <taxon>Bacillaceae</taxon>
        <taxon>Neobacillus</taxon>
    </lineage>
</organism>
<dbReference type="PROSITE" id="PS51864">
    <property type="entry name" value="ASTACIN"/>
    <property type="match status" value="1"/>
</dbReference>
<dbReference type="PANTHER" id="PTHR10127:SF850">
    <property type="entry name" value="METALLOENDOPEPTIDASE"/>
    <property type="match status" value="1"/>
</dbReference>
<comment type="caution">
    <text evidence="3">The sequence shown here is derived from an EMBL/GenBank/DDBJ whole genome shotgun (WGS) entry which is preliminary data.</text>
</comment>
<dbReference type="RefSeq" id="WP_374978310.1">
    <property type="nucleotide sequence ID" value="NZ_JAROBZ020000001.1"/>
</dbReference>
<evidence type="ECO:0000259" key="2">
    <source>
        <dbReference type="PROSITE" id="PS51864"/>
    </source>
</evidence>
<dbReference type="SUPFAM" id="SSF55486">
    <property type="entry name" value="Metalloproteases ('zincins'), catalytic domain"/>
    <property type="match status" value="1"/>
</dbReference>
<evidence type="ECO:0000313" key="3">
    <source>
        <dbReference type="EMBL" id="MFB3166583.1"/>
    </source>
</evidence>
<name>A0ABV4YR76_9BACI</name>
<dbReference type="Pfam" id="PF01400">
    <property type="entry name" value="Astacin"/>
    <property type="match status" value="1"/>
</dbReference>
<sequence>MTNENNVHTGVLFGLNSGPKEVKYVDINGYAVFEGCIIMGTVEEVEKRTLIQHESSIEEGIQPGLGRTGEKYRWPEGVIPYLIDSALPNPERVTEAISHWEERTLIRFIPKTNEVNYINFTTNPDDSNCWSYVGMQGEKQDIKIADGCDKGSVIHEIGHAVGLWHEQSREDRDNYIQINYENIEDGKAFAFDKHVEDGDDYGPYDYNSIMHYGKNYFSKNGRPTIEPNQPNVNIGQREHLSEGDINAVYAMYTNNEQLEQVSEFEARFRAVNGYAGNNGFGAAFPNFHQANYQDGRGVVYGVVCIKPEALEQRSVPVSELGNPENIEARFRAVNGYAGNNGFGAAFPNFHQADHQDGRGVVYGVVCIKPEAVEQRSVPVSELGNPENIEARFRAVNGYAGNNGFGAAFPNFHQADHQDGRGVVYGVVCIKPEFVEHRDVPMNRLVPRL</sequence>
<keyword evidence="4" id="KW-1185">Reference proteome</keyword>
<feature type="binding site" evidence="1">
    <location>
        <position position="159"/>
    </location>
    <ligand>
        <name>Zn(2+)</name>
        <dbReference type="ChEBI" id="CHEBI:29105"/>
        <note>catalytic</note>
    </ligand>
</feature>
<dbReference type="InterPro" id="IPR024079">
    <property type="entry name" value="MetalloPept_cat_dom_sf"/>
</dbReference>
<reference evidence="3 4" key="1">
    <citation type="submission" date="2024-05" db="EMBL/GenBank/DDBJ databases">
        <authorList>
            <person name="Venkateswaran K."/>
        </authorList>
    </citation>
    <scope>NUCLEOTIDE SEQUENCE [LARGE SCALE GENOMIC DNA]</scope>
    <source>
        <strain evidence="3 4">179-C4-2-HS</strain>
    </source>
</reference>
<dbReference type="InterPro" id="IPR034035">
    <property type="entry name" value="Astacin-like_dom"/>
</dbReference>
<accession>A0ABV4YR76</accession>
<keyword evidence="1" id="KW-0482">Metalloprotease</keyword>
<keyword evidence="1" id="KW-0862">Zinc</keyword>
<feature type="domain" description="Peptidase M12A" evidence="2">
    <location>
        <begin position="59"/>
        <end position="255"/>
    </location>
</feature>
<dbReference type="PANTHER" id="PTHR10127">
    <property type="entry name" value="DISCOIDIN, CUB, EGF, LAMININ , AND ZINC METALLOPROTEASE DOMAIN CONTAINING"/>
    <property type="match status" value="1"/>
</dbReference>
<evidence type="ECO:0000256" key="1">
    <source>
        <dbReference type="PROSITE-ProRule" id="PRU01211"/>
    </source>
</evidence>
<gene>
    <name evidence="3" type="ORF">P5G62_005620</name>
</gene>
<evidence type="ECO:0000313" key="4">
    <source>
        <dbReference type="Proteomes" id="UP001241748"/>
    </source>
</evidence>
<keyword evidence="1" id="KW-0479">Metal-binding</keyword>
<dbReference type="InterPro" id="IPR006026">
    <property type="entry name" value="Peptidase_Metallo"/>
</dbReference>
<proteinExistence type="predicted"/>
<dbReference type="EMBL" id="JAROBZ020000001">
    <property type="protein sequence ID" value="MFB3166583.1"/>
    <property type="molecule type" value="Genomic_DNA"/>
</dbReference>
<dbReference type="Gene3D" id="3.40.390.10">
    <property type="entry name" value="Collagenase (Catalytic Domain)"/>
    <property type="match status" value="1"/>
</dbReference>
<comment type="cofactor">
    <cofactor evidence="1">
        <name>Zn(2+)</name>
        <dbReference type="ChEBI" id="CHEBI:29105"/>
    </cofactor>
    <text evidence="1">Binds 1 zinc ion per subunit.</text>
</comment>
<comment type="caution">
    <text evidence="1">Lacks conserved residue(s) required for the propagation of feature annotation.</text>
</comment>
<dbReference type="PRINTS" id="PR00480">
    <property type="entry name" value="ASTACIN"/>
</dbReference>
<dbReference type="InterPro" id="IPR001506">
    <property type="entry name" value="Peptidase_M12A"/>
</dbReference>
<feature type="active site" evidence="1">
    <location>
        <position position="156"/>
    </location>
</feature>
<keyword evidence="1" id="KW-0378">Hydrolase</keyword>
<keyword evidence="1" id="KW-0645">Protease</keyword>
<dbReference type="SMART" id="SM00235">
    <property type="entry name" value="ZnMc"/>
    <property type="match status" value="1"/>
</dbReference>
<dbReference type="CDD" id="cd04280">
    <property type="entry name" value="ZnMc_astacin_like"/>
    <property type="match status" value="1"/>
</dbReference>
<dbReference type="Proteomes" id="UP001241748">
    <property type="component" value="Unassembled WGS sequence"/>
</dbReference>
<feature type="binding site" evidence="1">
    <location>
        <position position="155"/>
    </location>
    <ligand>
        <name>Zn(2+)</name>
        <dbReference type="ChEBI" id="CHEBI:29105"/>
        <note>catalytic</note>
    </ligand>
</feature>
<protein>
    <submittedName>
        <fullName evidence="3">M12 family metallopeptidase</fullName>
    </submittedName>
</protein>
<feature type="binding site" evidence="1">
    <location>
        <position position="165"/>
    </location>
    <ligand>
        <name>Zn(2+)</name>
        <dbReference type="ChEBI" id="CHEBI:29105"/>
        <note>catalytic</note>
    </ligand>
</feature>